<evidence type="ECO:0000313" key="3">
    <source>
        <dbReference type="Proteomes" id="UP001141434"/>
    </source>
</evidence>
<comment type="caution">
    <text evidence="2">The sequence shown here is derived from an EMBL/GenBank/DDBJ whole genome shotgun (WGS) entry which is preliminary data.</text>
</comment>
<keyword evidence="1" id="KW-0812">Transmembrane</keyword>
<evidence type="ECO:0000313" key="2">
    <source>
        <dbReference type="EMBL" id="KAJ5084197.1"/>
    </source>
</evidence>
<keyword evidence="1" id="KW-1133">Transmembrane helix</keyword>
<feature type="transmembrane region" description="Helical" evidence="1">
    <location>
        <begin position="34"/>
        <end position="53"/>
    </location>
</feature>
<proteinExistence type="predicted"/>
<gene>
    <name evidence="2" type="ORF">NUU61_008776</name>
</gene>
<dbReference type="Proteomes" id="UP001141434">
    <property type="component" value="Unassembled WGS sequence"/>
</dbReference>
<dbReference type="AlphaFoldDB" id="A0A9W9JX17"/>
<dbReference type="RefSeq" id="XP_056507594.1">
    <property type="nucleotide sequence ID" value="XM_056659301.1"/>
</dbReference>
<organism evidence="2 3">
    <name type="scientific">Penicillium alfredii</name>
    <dbReference type="NCBI Taxonomy" id="1506179"/>
    <lineage>
        <taxon>Eukaryota</taxon>
        <taxon>Fungi</taxon>
        <taxon>Dikarya</taxon>
        <taxon>Ascomycota</taxon>
        <taxon>Pezizomycotina</taxon>
        <taxon>Eurotiomycetes</taxon>
        <taxon>Eurotiomycetidae</taxon>
        <taxon>Eurotiales</taxon>
        <taxon>Aspergillaceae</taxon>
        <taxon>Penicillium</taxon>
    </lineage>
</organism>
<accession>A0A9W9JX17</accession>
<dbReference type="EMBL" id="JAPMSZ010000011">
    <property type="protein sequence ID" value="KAJ5084197.1"/>
    <property type="molecule type" value="Genomic_DNA"/>
</dbReference>
<protein>
    <submittedName>
        <fullName evidence="2">Uncharacterized protein</fullName>
    </submittedName>
</protein>
<dbReference type="GeneID" id="81398470"/>
<name>A0A9W9JX17_9EURO</name>
<reference evidence="2" key="1">
    <citation type="submission" date="2022-11" db="EMBL/GenBank/DDBJ databases">
        <authorList>
            <person name="Petersen C."/>
        </authorList>
    </citation>
    <scope>NUCLEOTIDE SEQUENCE</scope>
    <source>
        <strain evidence="2">IBT 34128</strain>
    </source>
</reference>
<reference evidence="2" key="2">
    <citation type="journal article" date="2023" name="IMA Fungus">
        <title>Comparative genomic study of the Penicillium genus elucidates a diverse pangenome and 15 lateral gene transfer events.</title>
        <authorList>
            <person name="Petersen C."/>
            <person name="Sorensen T."/>
            <person name="Nielsen M.R."/>
            <person name="Sondergaard T.E."/>
            <person name="Sorensen J.L."/>
            <person name="Fitzpatrick D.A."/>
            <person name="Frisvad J.C."/>
            <person name="Nielsen K.L."/>
        </authorList>
    </citation>
    <scope>NUCLEOTIDE SEQUENCE</scope>
    <source>
        <strain evidence="2">IBT 34128</strain>
    </source>
</reference>
<evidence type="ECO:0000256" key="1">
    <source>
        <dbReference type="SAM" id="Phobius"/>
    </source>
</evidence>
<sequence>MTKKGVAKKRQSISELKINSEITKVRKAGNRRGAWMMLVSSIAGSAVSLGPAAHSDWPRRVSALLAPWLSPPLDFPSSRVQEA</sequence>
<keyword evidence="3" id="KW-1185">Reference proteome</keyword>
<keyword evidence="1" id="KW-0472">Membrane</keyword>